<evidence type="ECO:0000313" key="3">
    <source>
        <dbReference type="Proteomes" id="UP001546774"/>
    </source>
</evidence>
<dbReference type="Gene3D" id="2.60.320.10">
    <property type="entry name" value="N-utilization substance G protein NusG, insert domain"/>
    <property type="match status" value="1"/>
</dbReference>
<name>A0ABV1H3P8_9FIRM</name>
<dbReference type="InterPro" id="IPR038690">
    <property type="entry name" value="NusG_2_sf"/>
</dbReference>
<proteinExistence type="predicted"/>
<comment type="caution">
    <text evidence="2">The sequence shown here is derived from an EMBL/GenBank/DDBJ whole genome shotgun (WGS) entry which is preliminary data.</text>
</comment>
<keyword evidence="1" id="KW-1133">Transmembrane helix</keyword>
<evidence type="ECO:0000256" key="1">
    <source>
        <dbReference type="SAM" id="Phobius"/>
    </source>
</evidence>
<keyword evidence="3" id="KW-1185">Reference proteome</keyword>
<dbReference type="CDD" id="cd09911">
    <property type="entry name" value="Lin0431_like"/>
    <property type="match status" value="1"/>
</dbReference>
<dbReference type="EMBL" id="JBBMFS010000002">
    <property type="protein sequence ID" value="MEQ2554095.1"/>
    <property type="molecule type" value="Genomic_DNA"/>
</dbReference>
<protein>
    <submittedName>
        <fullName evidence="2">NusG domain II-containing protein</fullName>
    </submittedName>
</protein>
<evidence type="ECO:0000313" key="2">
    <source>
        <dbReference type="EMBL" id="MEQ2554095.1"/>
    </source>
</evidence>
<dbReference type="Pfam" id="PF07009">
    <property type="entry name" value="NusG_II"/>
    <property type="match status" value="1"/>
</dbReference>
<gene>
    <name evidence="2" type="ORF">WMO37_03570</name>
</gene>
<accession>A0ABV1H3P8</accession>
<reference evidence="2" key="1">
    <citation type="submission" date="2024-03" db="EMBL/GenBank/DDBJ databases">
        <title>Human intestinal bacterial collection.</title>
        <authorList>
            <person name="Pauvert C."/>
            <person name="Hitch T.C.A."/>
            <person name="Clavel T."/>
        </authorList>
    </citation>
    <scope>NUCLEOTIDE SEQUENCE [LARGE SCALE GENOMIC DNA]</scope>
    <source>
        <strain evidence="2">CLA-AA-H89B</strain>
    </source>
</reference>
<keyword evidence="1" id="KW-0812">Transmembrane</keyword>
<organism evidence="2 3">
    <name type="scientific">Lachnospira intestinalis</name>
    <dbReference type="NCBI Taxonomy" id="3133158"/>
    <lineage>
        <taxon>Bacteria</taxon>
        <taxon>Bacillati</taxon>
        <taxon>Bacillota</taxon>
        <taxon>Clostridia</taxon>
        <taxon>Lachnospirales</taxon>
        <taxon>Lachnospiraceae</taxon>
        <taxon>Lachnospira</taxon>
    </lineage>
</organism>
<dbReference type="Proteomes" id="UP001546774">
    <property type="component" value="Unassembled WGS sequence"/>
</dbReference>
<sequence>MKFTIETVKRKNRLGLKSADFYLVAVLLIITAGLLAWIQFGVKKQGETVVIKVDGNVVKQLALKNDTEFDVSGYQGGTNHIVIQDNAVYMSDADCPDKLCVHTGTIHKTGETIVCLPHRVVVEITGTTDTFDAVVQ</sequence>
<keyword evidence="1" id="KW-0472">Membrane</keyword>
<feature type="transmembrane region" description="Helical" evidence="1">
    <location>
        <begin position="21"/>
        <end position="40"/>
    </location>
</feature>